<proteinExistence type="predicted"/>
<organism evidence="1 2">
    <name type="scientific">Pisum sativum</name>
    <name type="common">Garden pea</name>
    <name type="synonym">Lathyrus oleraceus</name>
    <dbReference type="NCBI Taxonomy" id="3888"/>
    <lineage>
        <taxon>Eukaryota</taxon>
        <taxon>Viridiplantae</taxon>
        <taxon>Streptophyta</taxon>
        <taxon>Embryophyta</taxon>
        <taxon>Tracheophyta</taxon>
        <taxon>Spermatophyta</taxon>
        <taxon>Magnoliopsida</taxon>
        <taxon>eudicotyledons</taxon>
        <taxon>Gunneridae</taxon>
        <taxon>Pentapetalae</taxon>
        <taxon>rosids</taxon>
        <taxon>fabids</taxon>
        <taxon>Fabales</taxon>
        <taxon>Fabaceae</taxon>
        <taxon>Papilionoideae</taxon>
        <taxon>50 kb inversion clade</taxon>
        <taxon>NPAAA clade</taxon>
        <taxon>Hologalegina</taxon>
        <taxon>IRL clade</taxon>
        <taxon>Fabeae</taxon>
        <taxon>Lathyrus</taxon>
    </lineage>
</organism>
<comment type="caution">
    <text evidence="1">The sequence shown here is derived from an EMBL/GenBank/DDBJ whole genome shotgun (WGS) entry which is preliminary data.</text>
</comment>
<dbReference type="EMBL" id="JAMSHJ010000003">
    <property type="protein sequence ID" value="KAI5423949.1"/>
    <property type="molecule type" value="Genomic_DNA"/>
</dbReference>
<accession>A0A9D4XPV9</accession>
<reference evidence="1 2" key="1">
    <citation type="journal article" date="2022" name="Nat. Genet.">
        <title>Improved pea reference genome and pan-genome highlight genomic features and evolutionary characteristics.</title>
        <authorList>
            <person name="Yang T."/>
            <person name="Liu R."/>
            <person name="Luo Y."/>
            <person name="Hu S."/>
            <person name="Wang D."/>
            <person name="Wang C."/>
            <person name="Pandey M.K."/>
            <person name="Ge S."/>
            <person name="Xu Q."/>
            <person name="Li N."/>
            <person name="Li G."/>
            <person name="Huang Y."/>
            <person name="Saxena R.K."/>
            <person name="Ji Y."/>
            <person name="Li M."/>
            <person name="Yan X."/>
            <person name="He Y."/>
            <person name="Liu Y."/>
            <person name="Wang X."/>
            <person name="Xiang C."/>
            <person name="Varshney R.K."/>
            <person name="Ding H."/>
            <person name="Gao S."/>
            <person name="Zong X."/>
        </authorList>
    </citation>
    <scope>NUCLEOTIDE SEQUENCE [LARGE SCALE GENOMIC DNA]</scope>
    <source>
        <strain evidence="1 2">cv. Zhongwan 6</strain>
    </source>
</reference>
<dbReference type="AlphaFoldDB" id="A0A9D4XPV9"/>
<dbReference type="Proteomes" id="UP001058974">
    <property type="component" value="Chromosome 3"/>
</dbReference>
<sequence length="114" mass="12695">MLDPTEFCEDGKPLQMRFFSQVSILGILSKSSASISIKYFVLLKAFKLDIPPPTPQLVKEAIWSPPILNWMKGKSDGTSTGNPSMTSYGRLFRDDNGILEVLIAIFVISRTHTC</sequence>
<protein>
    <submittedName>
        <fullName evidence="1">Uncharacterized protein</fullName>
    </submittedName>
</protein>
<evidence type="ECO:0000313" key="1">
    <source>
        <dbReference type="EMBL" id="KAI5423949.1"/>
    </source>
</evidence>
<evidence type="ECO:0000313" key="2">
    <source>
        <dbReference type="Proteomes" id="UP001058974"/>
    </source>
</evidence>
<keyword evidence="2" id="KW-1185">Reference proteome</keyword>
<dbReference type="Gramene" id="Psat03G0024400-T1">
    <property type="protein sequence ID" value="KAI5423949.1"/>
    <property type="gene ID" value="KIW84_030244"/>
</dbReference>
<name>A0A9D4XPV9_PEA</name>
<gene>
    <name evidence="1" type="ORF">KIW84_030244</name>
</gene>